<dbReference type="GO" id="GO:0008641">
    <property type="term" value="F:ubiquitin-like modifier activating enzyme activity"/>
    <property type="evidence" value="ECO:0007669"/>
    <property type="project" value="InterPro"/>
</dbReference>
<accession>A0A5A7SD11</accession>
<dbReference type="InterPro" id="IPR000594">
    <property type="entry name" value="ThiF_NAD_FAD-bd"/>
</dbReference>
<dbReference type="OrthoDB" id="5149792at2"/>
<name>A0A5A7SD11_9NOCA</name>
<dbReference type="GO" id="GO:0061504">
    <property type="term" value="P:cyclic threonylcarbamoyladenosine biosynthetic process"/>
    <property type="evidence" value="ECO:0007669"/>
    <property type="project" value="TreeGrafter"/>
</dbReference>
<dbReference type="GO" id="GO:0061503">
    <property type="term" value="F:tRNA threonylcarbamoyladenosine dehydratase"/>
    <property type="evidence" value="ECO:0007669"/>
    <property type="project" value="TreeGrafter"/>
</dbReference>
<dbReference type="NCBIfam" id="NF005901">
    <property type="entry name" value="PRK07877.1"/>
    <property type="match status" value="1"/>
</dbReference>
<dbReference type="EMBL" id="VLNY01000002">
    <property type="protein sequence ID" value="KAA0023796.1"/>
    <property type="molecule type" value="Genomic_DNA"/>
</dbReference>
<dbReference type="PANTHER" id="PTHR43267:SF3">
    <property type="entry name" value="THIF PROTEIN"/>
    <property type="match status" value="1"/>
</dbReference>
<dbReference type="InterPro" id="IPR045886">
    <property type="entry name" value="ThiF/MoeB/HesA"/>
</dbReference>
<reference evidence="3 4" key="1">
    <citation type="submission" date="2019-07" db="EMBL/GenBank/DDBJ databases">
        <title>Rhodococcus cavernicolus sp. nov., isolated from a cave.</title>
        <authorList>
            <person name="Lee S.D."/>
        </authorList>
    </citation>
    <scope>NUCLEOTIDE SEQUENCE [LARGE SCALE GENOMIC DNA]</scope>
    <source>
        <strain evidence="3 4">C1-24</strain>
    </source>
</reference>
<dbReference type="Gene3D" id="3.40.50.720">
    <property type="entry name" value="NAD(P)-binding Rossmann-like Domain"/>
    <property type="match status" value="1"/>
</dbReference>
<dbReference type="RefSeq" id="WP_149428956.1">
    <property type="nucleotide sequence ID" value="NZ_VLNY01000002.1"/>
</dbReference>
<evidence type="ECO:0000313" key="3">
    <source>
        <dbReference type="EMBL" id="KAA0023796.1"/>
    </source>
</evidence>
<evidence type="ECO:0000313" key="4">
    <source>
        <dbReference type="Proteomes" id="UP000322244"/>
    </source>
</evidence>
<gene>
    <name evidence="3" type="ORF">FOY51_04115</name>
</gene>
<organism evidence="3 4">
    <name type="scientific">Antrihabitans cavernicola</name>
    <dbReference type="NCBI Taxonomy" id="2495913"/>
    <lineage>
        <taxon>Bacteria</taxon>
        <taxon>Bacillati</taxon>
        <taxon>Actinomycetota</taxon>
        <taxon>Actinomycetes</taxon>
        <taxon>Mycobacteriales</taxon>
        <taxon>Nocardiaceae</taxon>
        <taxon>Antrihabitans</taxon>
    </lineage>
</organism>
<dbReference type="AlphaFoldDB" id="A0A5A7SD11"/>
<dbReference type="PANTHER" id="PTHR43267">
    <property type="entry name" value="TRNA THREONYLCARBAMOYLADENOSINE DEHYDRATASE"/>
    <property type="match status" value="1"/>
</dbReference>
<dbReference type="InterPro" id="IPR035985">
    <property type="entry name" value="Ubiquitin-activating_enz"/>
</dbReference>
<comment type="caution">
    <text evidence="3">The sequence shown here is derived from an EMBL/GenBank/DDBJ whole genome shotgun (WGS) entry which is preliminary data.</text>
</comment>
<sequence>MSGIEVPTYRARILSDNNEVDIQTVNSLRADPGIEFIDVLDSQVNELVGLLPSPPPDLLSEPYAWVYYSWRRSVVRSLGPKAYRAVRLDRNRNKITREEQDRLGKFRIGVVGLSVGHAIAYTLAMEGLCRELRLADFDNIELTNLNRIPASMLDLGLNKAIVAARRIAEIDPYLSVVVYPSGVSREMMPEFVDGLDLVVEECDSLDMKVAIRDAAIERRIPILMETSDRGLLDVERYDLEPDRKQFHGLLGDEFDFSAISDLSPREKIPHIHRILDASEFSPRLLASFDEVGRTLSTWPQLAGDVQLGGASVAAAVRRIGLGEPLKSGRTRVDIEHSLDNVSEPAVSEEGSRLRRGSADSAIGPNVHTQ</sequence>
<evidence type="ECO:0000256" key="1">
    <source>
        <dbReference type="SAM" id="MobiDB-lite"/>
    </source>
</evidence>
<dbReference type="Pfam" id="PF00899">
    <property type="entry name" value="ThiF"/>
    <property type="match status" value="1"/>
</dbReference>
<feature type="domain" description="THIF-type NAD/FAD binding fold" evidence="2">
    <location>
        <begin position="89"/>
        <end position="223"/>
    </location>
</feature>
<proteinExistence type="predicted"/>
<dbReference type="Proteomes" id="UP000322244">
    <property type="component" value="Unassembled WGS sequence"/>
</dbReference>
<keyword evidence="4" id="KW-1185">Reference proteome</keyword>
<protein>
    <submittedName>
        <fullName evidence="3">Rv1355c family protein</fullName>
    </submittedName>
</protein>
<dbReference type="SUPFAM" id="SSF69572">
    <property type="entry name" value="Activating enzymes of the ubiquitin-like proteins"/>
    <property type="match status" value="1"/>
</dbReference>
<evidence type="ECO:0000259" key="2">
    <source>
        <dbReference type="Pfam" id="PF00899"/>
    </source>
</evidence>
<dbReference type="CDD" id="cd01483">
    <property type="entry name" value="E1_enzyme_family"/>
    <property type="match status" value="1"/>
</dbReference>
<feature type="region of interest" description="Disordered" evidence="1">
    <location>
        <begin position="336"/>
        <end position="369"/>
    </location>
</feature>